<feature type="compositionally biased region" description="Basic and acidic residues" evidence="4">
    <location>
        <begin position="733"/>
        <end position="746"/>
    </location>
</feature>
<dbReference type="SMART" id="SM00314">
    <property type="entry name" value="RA"/>
    <property type="match status" value="1"/>
</dbReference>
<dbReference type="Pfam" id="PF23268">
    <property type="entry name" value="RIN1"/>
    <property type="match status" value="1"/>
</dbReference>
<feature type="region of interest" description="Disordered" evidence="4">
    <location>
        <begin position="376"/>
        <end position="396"/>
    </location>
</feature>
<feature type="compositionally biased region" description="Polar residues" evidence="4">
    <location>
        <begin position="133"/>
        <end position="147"/>
    </location>
</feature>
<dbReference type="Gene3D" id="3.30.505.10">
    <property type="entry name" value="SH2 domain"/>
    <property type="match status" value="1"/>
</dbReference>
<proteinExistence type="inferred from homology"/>
<feature type="region of interest" description="Disordered" evidence="4">
    <location>
        <begin position="1114"/>
        <end position="1143"/>
    </location>
</feature>
<dbReference type="InterPro" id="IPR003123">
    <property type="entry name" value="VPS9"/>
</dbReference>
<evidence type="ECO:0000259" key="5">
    <source>
        <dbReference type="PROSITE" id="PS50001"/>
    </source>
</evidence>
<feature type="domain" description="VPS9" evidence="7">
    <location>
        <begin position="1701"/>
        <end position="1849"/>
    </location>
</feature>
<accession>A0AAE0YA07</accession>
<dbReference type="GO" id="GO:0031267">
    <property type="term" value="F:small GTPase binding"/>
    <property type="evidence" value="ECO:0007669"/>
    <property type="project" value="TreeGrafter"/>
</dbReference>
<feature type="region of interest" description="Disordered" evidence="4">
    <location>
        <begin position="717"/>
        <end position="761"/>
    </location>
</feature>
<feature type="compositionally biased region" description="Low complexity" evidence="4">
    <location>
        <begin position="1486"/>
        <end position="1500"/>
    </location>
</feature>
<keyword evidence="3" id="KW-0727">SH2 domain</keyword>
<dbReference type="Pfam" id="PF00788">
    <property type="entry name" value="RA"/>
    <property type="match status" value="1"/>
</dbReference>
<evidence type="ECO:0000259" key="6">
    <source>
        <dbReference type="PROSITE" id="PS50200"/>
    </source>
</evidence>
<evidence type="ECO:0000256" key="4">
    <source>
        <dbReference type="SAM" id="MobiDB-lite"/>
    </source>
</evidence>
<dbReference type="PROSITE" id="PS51205">
    <property type="entry name" value="VPS9"/>
    <property type="match status" value="1"/>
</dbReference>
<dbReference type="InterPro" id="IPR000980">
    <property type="entry name" value="SH2"/>
</dbReference>
<dbReference type="EMBL" id="JAWDGP010006684">
    <property type="protein sequence ID" value="KAK3736879.1"/>
    <property type="molecule type" value="Genomic_DNA"/>
</dbReference>
<feature type="compositionally biased region" description="Polar residues" evidence="4">
    <location>
        <begin position="1067"/>
        <end position="1079"/>
    </location>
</feature>
<dbReference type="PANTHER" id="PTHR23101:SF104">
    <property type="entry name" value="PROTEIN SPRINT"/>
    <property type="match status" value="1"/>
</dbReference>
<feature type="compositionally biased region" description="Low complexity" evidence="4">
    <location>
        <begin position="717"/>
        <end position="730"/>
    </location>
</feature>
<dbReference type="Proteomes" id="UP001283361">
    <property type="component" value="Unassembled WGS sequence"/>
</dbReference>
<dbReference type="InterPro" id="IPR036860">
    <property type="entry name" value="SH2_dom_sf"/>
</dbReference>
<dbReference type="SUPFAM" id="SSF109993">
    <property type="entry name" value="VPS9 domain"/>
    <property type="match status" value="1"/>
</dbReference>
<dbReference type="GO" id="GO:0007165">
    <property type="term" value="P:signal transduction"/>
    <property type="evidence" value="ECO:0007669"/>
    <property type="project" value="InterPro"/>
</dbReference>
<dbReference type="PROSITE" id="PS50200">
    <property type="entry name" value="RA"/>
    <property type="match status" value="1"/>
</dbReference>
<dbReference type="GO" id="GO:0005085">
    <property type="term" value="F:guanyl-nucleotide exchange factor activity"/>
    <property type="evidence" value="ECO:0007669"/>
    <property type="project" value="InterPro"/>
</dbReference>
<evidence type="ECO:0000259" key="7">
    <source>
        <dbReference type="PROSITE" id="PS51205"/>
    </source>
</evidence>
<feature type="compositionally biased region" description="Polar residues" evidence="4">
    <location>
        <begin position="38"/>
        <end position="47"/>
    </location>
</feature>
<dbReference type="GO" id="GO:0005096">
    <property type="term" value="F:GTPase activator activity"/>
    <property type="evidence" value="ECO:0007669"/>
    <property type="project" value="UniProtKB-KW"/>
</dbReference>
<feature type="compositionally biased region" description="Basic and acidic residues" evidence="4">
    <location>
        <begin position="980"/>
        <end position="992"/>
    </location>
</feature>
<feature type="region of interest" description="Disordered" evidence="4">
    <location>
        <begin position="126"/>
        <end position="162"/>
    </location>
</feature>
<feature type="region of interest" description="Disordered" evidence="4">
    <location>
        <begin position="1369"/>
        <end position="1451"/>
    </location>
</feature>
<feature type="compositionally biased region" description="Low complexity" evidence="4">
    <location>
        <begin position="1390"/>
        <end position="1403"/>
    </location>
</feature>
<dbReference type="GO" id="GO:0016192">
    <property type="term" value="P:vesicle-mediated transport"/>
    <property type="evidence" value="ECO:0007669"/>
    <property type="project" value="InterPro"/>
</dbReference>
<evidence type="ECO:0000256" key="2">
    <source>
        <dbReference type="ARBA" id="ARBA00022468"/>
    </source>
</evidence>
<feature type="region of interest" description="Disordered" evidence="4">
    <location>
        <begin position="461"/>
        <end position="522"/>
    </location>
</feature>
<dbReference type="CDD" id="cd00173">
    <property type="entry name" value="SH2"/>
    <property type="match status" value="1"/>
</dbReference>
<feature type="compositionally biased region" description="Polar residues" evidence="4">
    <location>
        <begin position="960"/>
        <end position="979"/>
    </location>
</feature>
<feature type="compositionally biased region" description="Polar residues" evidence="4">
    <location>
        <begin position="1404"/>
        <end position="1434"/>
    </location>
</feature>
<dbReference type="SMART" id="SM00167">
    <property type="entry name" value="VPS9"/>
    <property type="match status" value="1"/>
</dbReference>
<evidence type="ECO:0008006" key="10">
    <source>
        <dbReference type="Google" id="ProtNLM"/>
    </source>
</evidence>
<feature type="domain" description="Ras-associating" evidence="6">
    <location>
        <begin position="1865"/>
        <end position="1954"/>
    </location>
</feature>
<sequence>MSKHKKDKGRSVYAKMLGNIASDLNTILTDLHGKEPPGSSNQDQQVLGTKGDWSEPGQDYPPEALLPRDTLGKDSFLSSFGSTSCKRPCNALNSTTSLLSGGEEGGGCSGRAPYLSDVNISNIASDGGLHSRSGGTQPELNVESSVDSGHGGTGRSRCGGKGGALIEAEVGEHPSISPLVFDPLHFSGHSPLSLGSGGARVVVDVSHSVDEFRPISTVERLVKTNSIWLLASLSRAGAVHILKDRDTGNFIVRKSSQPHSLALSVQSKLCGHPAVDHYLIQGTTDGFRLEGSAHFFHSIPALISYYIENIDEIPYHLRLPVAIQRARSTRELASLDMLGQDFWSSTLSRKVSALNTTFHNGLLHKSHSEPINIQKHPSSNNATSHQIINNTPPSGSTEGFAHFMQTQADMEKYFAQRMQKSSFDRSHFREHHDNFVGSADNLSAPHLEVTTALVMSLPNSSSMTSLTRTTPPRALPSPPNEFSLPSQFSSSPHSLCQREKEISPVQNKSSANSEPIYSVSKKQMRKTSQSVAVMPDCDPLETRSDFNVFAAATVAGPALSASPLYLASAVNSEQLSQLQVLPIGQDEDPYRRSTSNKVVDAVITTKTSWEQGLSGATFTEGNNDDADIHSKAKVDVFAPRPKANLYFTTNLNLLEIPENTYFTSNLSDRLSDYEDIWRTSSCPESDQDLYRRNNQGSASRMIADPRSLMDARLIQHQQQQLHQQYQQSSLTSPKEKLKSTSADVKEGKRKVLRKTSRDSPISRRIPAERDAVTGGTTGLTALEQARKIAGSTSDEDSVVSPTFYTHHHPPPVAHVKGIRRLTSVYDYDDEEDNAEEFSGQHIAERPPHSTIVVPTTVSTTANRTVAVSKTAVVTNTNSIHILPSRPNQIKFVTSHSLDFNPGAQSSLSPSPRNAAVQGVSSVVLTPTPTSCKSLPASLAKDTTQTCVFTTTMDVLVSEAKNQPAASPSVNTNTKVTQPDKSLRSESKGKEKTTFTTFISPLSRLSRLKSSSESSLATVSSPLYAEPADAVKLRDKHGKAINIQIRRQSAPSGPQQLLAAARKKEGQQHQGPSKVSQNPKLDTILSPDAVCDDKMVKVGNPNKFTFENINSGTANVEERSCSGPNLARSHSLRTPFDQGQLQRKHSWKERLNRLKLGTRVLTRNLTPPSAPSARKLQYQAQDSFKGNSGQVPPSPSSPGKFPVLGNPFFDPRASIFSESSTVQDLISCAHPEHSVKPIVNGSKHQPKTTAGACLRREVPAAPSEYDNLGIYRASTHSSVGTVYLPPWEISAASRLMQESPQPVCTSHQLLPTDSHHHQCPPLLPSQPPLQDLSAPSLSHVAHKLPPAMDFQERIARWQESNTTYMSKKELKVSASASSHNNHATSQHERFLQQQQQLLHHQQQLKNNSKNVSGNKENRRGQNQSNEVSNCPSQQKHLQKSKRSQDYHDNNVPCQSLSPLSHVSPALSNLANSVPLPTAISMSCAHVTSSPTPLSSITPTSPHRLSSHCPDVVHCHSTPVPPTPSSSAHLNPALPSRDVSNAEVTAAQMIGEDDVLFGGSLTMASPELQRQISPILSPELMNNNENKAPGTRIREYIFKLSSDHQTIFGSTIENFIQCTLESQETNPDHVMRNVRQFMTGIKNYLVKHGEGMLEDLIERERNKLGANDILNIDAIIEQALHVCVLKPLKYHIYHLFVEKYNANGALEQLSRNIKYARTKSAEDLGVKPGLKVPGQIDMEVIKYYLDLMQKSYSPLQKLQNLLKATSTIYHCVQGEHHQFPSRGPSSLGADDFLPMLIYVLVHCGLVAAEIEADFMWGLLQQSLLTGEGGYYLTTLSSAVLVLKNFQETHDLAPAQHEGHLPALSDMQGFLKIAIPDELHDSITWKTLPVRPNMNTKDVCALVAHKFKVTNPQDYGLFLLCDGNESQMADGDCPQVIKGDYLALKKTCFFAFKRLDANIAWPKRIQESTLLVTDTL</sequence>
<dbReference type="InterPro" id="IPR037191">
    <property type="entry name" value="VPS9_dom_sf"/>
</dbReference>
<dbReference type="InterPro" id="IPR045046">
    <property type="entry name" value="Vps9-like"/>
</dbReference>
<reference evidence="8" key="1">
    <citation type="journal article" date="2023" name="G3 (Bethesda)">
        <title>A reference genome for the long-term kleptoplast-retaining sea slug Elysia crispata morphotype clarki.</title>
        <authorList>
            <person name="Eastman K.E."/>
            <person name="Pendleton A.L."/>
            <person name="Shaikh M.A."/>
            <person name="Suttiyut T."/>
            <person name="Ogas R."/>
            <person name="Tomko P."/>
            <person name="Gavelis G."/>
            <person name="Widhalm J.R."/>
            <person name="Wisecaver J.H."/>
        </authorList>
    </citation>
    <scope>NUCLEOTIDE SEQUENCE</scope>
    <source>
        <strain evidence="8">ECLA1</strain>
    </source>
</reference>
<feature type="region of interest" description="Disordered" evidence="4">
    <location>
        <begin position="960"/>
        <end position="992"/>
    </location>
</feature>
<organism evidence="8 9">
    <name type="scientific">Elysia crispata</name>
    <name type="common">lettuce slug</name>
    <dbReference type="NCBI Taxonomy" id="231223"/>
    <lineage>
        <taxon>Eukaryota</taxon>
        <taxon>Metazoa</taxon>
        <taxon>Spiralia</taxon>
        <taxon>Lophotrochozoa</taxon>
        <taxon>Mollusca</taxon>
        <taxon>Gastropoda</taxon>
        <taxon>Heterobranchia</taxon>
        <taxon>Euthyneura</taxon>
        <taxon>Panpulmonata</taxon>
        <taxon>Sacoglossa</taxon>
        <taxon>Placobranchoidea</taxon>
        <taxon>Plakobranchidae</taxon>
        <taxon>Elysia</taxon>
    </lineage>
</organism>
<evidence type="ECO:0000313" key="8">
    <source>
        <dbReference type="EMBL" id="KAK3736879.1"/>
    </source>
</evidence>
<name>A0AAE0YA07_9GAST</name>
<gene>
    <name evidence="8" type="ORF">RRG08_000626</name>
</gene>
<feature type="region of interest" description="Disordered" evidence="4">
    <location>
        <begin position="1484"/>
        <end position="1505"/>
    </location>
</feature>
<keyword evidence="2" id="KW-0343">GTPase activation</keyword>
<dbReference type="GO" id="GO:0005829">
    <property type="term" value="C:cytosol"/>
    <property type="evidence" value="ECO:0007669"/>
    <property type="project" value="TreeGrafter"/>
</dbReference>
<dbReference type="Pfam" id="PF02204">
    <property type="entry name" value="VPS9"/>
    <property type="match status" value="1"/>
</dbReference>
<comment type="caution">
    <text evidence="8">The sequence shown here is derived from an EMBL/GenBank/DDBJ whole genome shotgun (WGS) entry which is preliminary data.</text>
</comment>
<feature type="region of interest" description="Disordered" evidence="4">
    <location>
        <begin position="28"/>
        <end position="69"/>
    </location>
</feature>
<dbReference type="CDD" id="cd01776">
    <property type="entry name" value="RA_Rin"/>
    <property type="match status" value="1"/>
</dbReference>
<dbReference type="PANTHER" id="PTHR23101">
    <property type="entry name" value="RAB GDP/GTP EXCHANGE FACTOR"/>
    <property type="match status" value="1"/>
</dbReference>
<feature type="region of interest" description="Disordered" evidence="4">
    <location>
        <begin position="1046"/>
        <end position="1080"/>
    </location>
</feature>
<feature type="compositionally biased region" description="Low complexity" evidence="4">
    <location>
        <begin position="482"/>
        <end position="495"/>
    </location>
</feature>
<dbReference type="GO" id="GO:0030139">
    <property type="term" value="C:endocytic vesicle"/>
    <property type="evidence" value="ECO:0007669"/>
    <property type="project" value="TreeGrafter"/>
</dbReference>
<feature type="domain" description="SH2" evidence="5">
    <location>
        <begin position="228"/>
        <end position="321"/>
    </location>
</feature>
<feature type="compositionally biased region" description="Polar residues" evidence="4">
    <location>
        <begin position="461"/>
        <end position="470"/>
    </location>
</feature>
<feature type="compositionally biased region" description="Polar residues" evidence="4">
    <location>
        <begin position="504"/>
        <end position="515"/>
    </location>
</feature>
<comment type="similarity">
    <text evidence="1">Belongs to the RIN (Ras interaction/interference) family.</text>
</comment>
<keyword evidence="9" id="KW-1185">Reference proteome</keyword>
<evidence type="ECO:0000256" key="3">
    <source>
        <dbReference type="PROSITE-ProRule" id="PRU00191"/>
    </source>
</evidence>
<evidence type="ECO:0000256" key="1">
    <source>
        <dbReference type="ARBA" id="ARBA00006919"/>
    </source>
</evidence>
<feature type="region of interest" description="Disordered" evidence="4">
    <location>
        <begin position="1514"/>
        <end position="1533"/>
    </location>
</feature>
<dbReference type="SUPFAM" id="SSF55550">
    <property type="entry name" value="SH2 domain"/>
    <property type="match status" value="1"/>
</dbReference>
<dbReference type="InterPro" id="IPR000159">
    <property type="entry name" value="RA_dom"/>
</dbReference>
<evidence type="ECO:0000313" key="9">
    <source>
        <dbReference type="Proteomes" id="UP001283361"/>
    </source>
</evidence>
<feature type="compositionally biased region" description="Gly residues" evidence="4">
    <location>
        <begin position="149"/>
        <end position="162"/>
    </location>
</feature>
<dbReference type="SMART" id="SM00252">
    <property type="entry name" value="SH2"/>
    <property type="match status" value="1"/>
</dbReference>
<dbReference type="PROSITE" id="PS50001">
    <property type="entry name" value="SH2"/>
    <property type="match status" value="1"/>
</dbReference>
<protein>
    <recommendedName>
        <fullName evidence="10">Protein sprint</fullName>
    </recommendedName>
</protein>
<dbReference type="Gene3D" id="1.20.1050.80">
    <property type="entry name" value="VPS9 domain"/>
    <property type="match status" value="1"/>
</dbReference>
<dbReference type="Pfam" id="PF00017">
    <property type="entry name" value="SH2"/>
    <property type="match status" value="1"/>
</dbReference>
<feature type="compositionally biased region" description="Low complexity" evidence="4">
    <location>
        <begin position="1372"/>
        <end position="1382"/>
    </location>
</feature>